<evidence type="ECO:0000313" key="2">
    <source>
        <dbReference type="EMBL" id="TPP62336.1"/>
    </source>
</evidence>
<dbReference type="AlphaFoldDB" id="A0A504YQ80"/>
<sequence>MFGPCKSVGTGNSSINYLSLTRLSVAEKIRHVFDNEFHDIPSLGDVQSVGDHKALPTVENSMLTVDSHFEMPIPRSSYPTDLSDNYTMVWGKLSSVKKKTERDLSLVQSYSLVIGCAEPGKCNATDVGKRIRNLWEPNTYVERNTRIHLFLICKRKRRKPLRPGTEKGTKSASRKKHLILHAEPEQ</sequence>
<organism evidence="2 3">
    <name type="scientific">Fasciola gigantica</name>
    <name type="common">Giant liver fluke</name>
    <dbReference type="NCBI Taxonomy" id="46835"/>
    <lineage>
        <taxon>Eukaryota</taxon>
        <taxon>Metazoa</taxon>
        <taxon>Spiralia</taxon>
        <taxon>Lophotrochozoa</taxon>
        <taxon>Platyhelminthes</taxon>
        <taxon>Trematoda</taxon>
        <taxon>Digenea</taxon>
        <taxon>Plagiorchiida</taxon>
        <taxon>Echinostomata</taxon>
        <taxon>Echinostomatoidea</taxon>
        <taxon>Fasciolidae</taxon>
        <taxon>Fasciola</taxon>
    </lineage>
</organism>
<comment type="caution">
    <text evidence="2">The sequence shown here is derived from an EMBL/GenBank/DDBJ whole genome shotgun (WGS) entry which is preliminary data.</text>
</comment>
<dbReference type="Proteomes" id="UP000316759">
    <property type="component" value="Unassembled WGS sequence"/>
</dbReference>
<evidence type="ECO:0000256" key="1">
    <source>
        <dbReference type="SAM" id="MobiDB-lite"/>
    </source>
</evidence>
<accession>A0A504YQ80</accession>
<feature type="region of interest" description="Disordered" evidence="1">
    <location>
        <begin position="160"/>
        <end position="186"/>
    </location>
</feature>
<evidence type="ECO:0000313" key="3">
    <source>
        <dbReference type="Proteomes" id="UP000316759"/>
    </source>
</evidence>
<name>A0A504YQ80_FASGI</name>
<gene>
    <name evidence="2" type="ORF">FGIG_12430</name>
</gene>
<protein>
    <submittedName>
        <fullName evidence="2">Uncharacterized protein</fullName>
    </submittedName>
</protein>
<keyword evidence="3" id="KW-1185">Reference proteome</keyword>
<dbReference type="EMBL" id="SUNJ01006982">
    <property type="protein sequence ID" value="TPP62336.1"/>
    <property type="molecule type" value="Genomic_DNA"/>
</dbReference>
<proteinExistence type="predicted"/>
<reference evidence="2 3" key="1">
    <citation type="submission" date="2019-04" db="EMBL/GenBank/DDBJ databases">
        <title>Annotation for the trematode Fasciola gigantica.</title>
        <authorList>
            <person name="Choi Y.-J."/>
        </authorList>
    </citation>
    <scope>NUCLEOTIDE SEQUENCE [LARGE SCALE GENOMIC DNA]</scope>
    <source>
        <strain evidence="2">Uganda_cow_1</strain>
    </source>
</reference>